<evidence type="ECO:0000313" key="3">
    <source>
        <dbReference type="Proteomes" id="UP000186607"/>
    </source>
</evidence>
<sequence length="55" mass="6186">MHCTAQYGQVVRTTRGPGDGREGAVMRLSLRESLQSVKIKFDQTDKKLDHLAQDI</sequence>
<name>A0A1U7P0U5_9DEIO</name>
<evidence type="ECO:0000313" key="2">
    <source>
        <dbReference type="EMBL" id="OLV18778.1"/>
    </source>
</evidence>
<accession>A0A1U7P0U5</accession>
<dbReference type="AlphaFoldDB" id="A0A1U7P0U5"/>
<keyword evidence="3" id="KW-1185">Reference proteome</keyword>
<dbReference type="EMBL" id="MSTI01000057">
    <property type="protein sequence ID" value="OLV18778.1"/>
    <property type="molecule type" value="Genomic_DNA"/>
</dbReference>
<feature type="region of interest" description="Disordered" evidence="1">
    <location>
        <begin position="1"/>
        <end position="22"/>
    </location>
</feature>
<organism evidence="2 3">
    <name type="scientific">Deinococcus marmoris</name>
    <dbReference type="NCBI Taxonomy" id="249408"/>
    <lineage>
        <taxon>Bacteria</taxon>
        <taxon>Thermotogati</taxon>
        <taxon>Deinococcota</taxon>
        <taxon>Deinococci</taxon>
        <taxon>Deinococcales</taxon>
        <taxon>Deinococcaceae</taxon>
        <taxon>Deinococcus</taxon>
    </lineage>
</organism>
<proteinExistence type="predicted"/>
<reference evidence="2 3" key="1">
    <citation type="submission" date="2017-01" db="EMBL/GenBank/DDBJ databases">
        <title>Genome Analysis of Deinococcus marmoris KOPRI26562.</title>
        <authorList>
            <person name="Kim J.H."/>
            <person name="Oh H.-M."/>
        </authorList>
    </citation>
    <scope>NUCLEOTIDE SEQUENCE [LARGE SCALE GENOMIC DNA]</scope>
    <source>
        <strain evidence="2 3">KOPRI26562</strain>
    </source>
</reference>
<dbReference type="Proteomes" id="UP000186607">
    <property type="component" value="Unassembled WGS sequence"/>
</dbReference>
<evidence type="ECO:0000256" key="1">
    <source>
        <dbReference type="SAM" id="MobiDB-lite"/>
    </source>
</evidence>
<protein>
    <submittedName>
        <fullName evidence="2">Uncharacterized protein</fullName>
    </submittedName>
</protein>
<comment type="caution">
    <text evidence="2">The sequence shown here is derived from an EMBL/GenBank/DDBJ whole genome shotgun (WGS) entry which is preliminary data.</text>
</comment>
<gene>
    <name evidence="2" type="ORF">BOO71_0004711</name>
</gene>